<feature type="signal peptide" evidence="8">
    <location>
        <begin position="1"/>
        <end position="18"/>
    </location>
</feature>
<accession>A0ABR4N3W6</accession>
<keyword evidence="4" id="KW-0472">Membrane</keyword>
<evidence type="ECO:0000259" key="9">
    <source>
        <dbReference type="Pfam" id="PF20238"/>
    </source>
</evidence>
<dbReference type="PANTHER" id="PTHR34992">
    <property type="entry name" value="HYPHAL ANASTAMOSIS-7 PROTEIN"/>
    <property type="match status" value="1"/>
</dbReference>
<keyword evidence="6" id="KW-0449">Lipoprotein</keyword>
<dbReference type="Proteomes" id="UP001527925">
    <property type="component" value="Unassembled WGS sequence"/>
</dbReference>
<dbReference type="EMBL" id="JADGIZ020000035">
    <property type="protein sequence ID" value="KAL2914228.1"/>
    <property type="molecule type" value="Genomic_DNA"/>
</dbReference>
<feature type="chain" id="PRO_5046185666" description="Copper acquisition factor BIM1-like domain-containing protein" evidence="8">
    <location>
        <begin position="19"/>
        <end position="139"/>
    </location>
</feature>
<keyword evidence="3 8" id="KW-0732">Signal</keyword>
<organism evidence="10 11">
    <name type="scientific">Polyrhizophydium stewartii</name>
    <dbReference type="NCBI Taxonomy" id="2732419"/>
    <lineage>
        <taxon>Eukaryota</taxon>
        <taxon>Fungi</taxon>
        <taxon>Fungi incertae sedis</taxon>
        <taxon>Chytridiomycota</taxon>
        <taxon>Chytridiomycota incertae sedis</taxon>
        <taxon>Chytridiomycetes</taxon>
        <taxon>Rhizophydiales</taxon>
        <taxon>Rhizophydiales incertae sedis</taxon>
        <taxon>Polyrhizophydium</taxon>
    </lineage>
</organism>
<evidence type="ECO:0000313" key="11">
    <source>
        <dbReference type="Proteomes" id="UP001527925"/>
    </source>
</evidence>
<reference evidence="10 11" key="1">
    <citation type="submission" date="2023-09" db="EMBL/GenBank/DDBJ databases">
        <title>Pangenome analysis of Batrachochytrium dendrobatidis and related Chytrids.</title>
        <authorList>
            <person name="Yacoub M.N."/>
            <person name="Stajich J.E."/>
            <person name="James T.Y."/>
        </authorList>
    </citation>
    <scope>NUCLEOTIDE SEQUENCE [LARGE SCALE GENOMIC DNA]</scope>
    <source>
        <strain evidence="10 11">JEL0888</strain>
    </source>
</reference>
<evidence type="ECO:0000256" key="2">
    <source>
        <dbReference type="ARBA" id="ARBA00022475"/>
    </source>
</evidence>
<keyword evidence="5" id="KW-0325">Glycoprotein</keyword>
<evidence type="ECO:0000256" key="8">
    <source>
        <dbReference type="SAM" id="SignalP"/>
    </source>
</evidence>
<evidence type="ECO:0000256" key="4">
    <source>
        <dbReference type="ARBA" id="ARBA00023136"/>
    </source>
</evidence>
<proteinExistence type="predicted"/>
<keyword evidence="11" id="KW-1185">Reference proteome</keyword>
<feature type="domain" description="Copper acquisition factor BIM1-like" evidence="9">
    <location>
        <begin position="17"/>
        <end position="137"/>
    </location>
</feature>
<dbReference type="InterPro" id="IPR046936">
    <property type="entry name" value="BIM1-like"/>
</dbReference>
<evidence type="ECO:0000256" key="7">
    <source>
        <dbReference type="ARBA" id="ARBA00037868"/>
    </source>
</evidence>
<dbReference type="Pfam" id="PF20238">
    <property type="entry name" value="BIM1-like_dom"/>
    <property type="match status" value="1"/>
</dbReference>
<name>A0ABR4N3W6_9FUNG</name>
<keyword evidence="2" id="KW-1003">Cell membrane</keyword>
<evidence type="ECO:0000313" key="10">
    <source>
        <dbReference type="EMBL" id="KAL2914228.1"/>
    </source>
</evidence>
<evidence type="ECO:0000256" key="1">
    <source>
        <dbReference type="ARBA" id="ARBA00004236"/>
    </source>
</evidence>
<gene>
    <name evidence="10" type="ORF">HK105_206172</name>
</gene>
<comment type="subcellular location">
    <subcellularLocation>
        <location evidence="1">Cell membrane</location>
    </subcellularLocation>
    <subcellularLocation>
        <location evidence="7">Endomembrane system</location>
        <topology evidence="7">Lipid-anchor</topology>
    </subcellularLocation>
</comment>
<comment type="caution">
    <text evidence="10">The sequence shown here is derived from an EMBL/GenBank/DDBJ whole genome shotgun (WGS) entry which is preliminary data.</text>
</comment>
<dbReference type="PANTHER" id="PTHR34992:SF1">
    <property type="entry name" value="COPPER ACQUISITION FACTOR BIM1-LIKE DOMAIN-CONTAINING PROTEIN"/>
    <property type="match status" value="1"/>
</dbReference>
<protein>
    <recommendedName>
        <fullName evidence="9">Copper acquisition factor BIM1-like domain-containing protein</fullName>
    </recommendedName>
</protein>
<dbReference type="InterPro" id="IPR046530">
    <property type="entry name" value="BIM1-like_dom"/>
</dbReference>
<evidence type="ECO:0000256" key="5">
    <source>
        <dbReference type="ARBA" id="ARBA00023180"/>
    </source>
</evidence>
<evidence type="ECO:0000256" key="6">
    <source>
        <dbReference type="ARBA" id="ARBA00023288"/>
    </source>
</evidence>
<sequence length="139" mass="14218">MQLASLVAVLAAALSVSAHFTLTTPPTRGFDELVEDVGPCGGFDTPSATRAVFSSSSNITVRFADSKGSASVKLAVGEAPAAFPITLGSVELRKRGVYNLPFDLSAVDVSNNGASATIQISISSSHGTLFQCSDVVLAL</sequence>
<evidence type="ECO:0000256" key="3">
    <source>
        <dbReference type="ARBA" id="ARBA00022729"/>
    </source>
</evidence>
<dbReference type="CDD" id="cd21176">
    <property type="entry name" value="LPMO_auxiliary-like"/>
    <property type="match status" value="1"/>
</dbReference>